<comment type="similarity">
    <text evidence="1">Belongs to the CoA-transferase III family.</text>
</comment>
<dbReference type="RefSeq" id="XP_028034192.1">
    <property type="nucleotide sequence ID" value="XM_028178391.1"/>
</dbReference>
<dbReference type="Gene3D" id="3.40.50.10540">
    <property type="entry name" value="Crotonobetainyl-coa:carnitine coa-transferase, domain 1"/>
    <property type="match status" value="1"/>
</dbReference>
<dbReference type="InterPro" id="IPR044855">
    <property type="entry name" value="CoA-Trfase_III_dom3_sf"/>
</dbReference>
<keyword evidence="2" id="KW-1185">Reference proteome</keyword>
<accession>A0A6J2JZJ3</accession>
<evidence type="ECO:0000313" key="3">
    <source>
        <dbReference type="RefSeq" id="XP_028034192.1"/>
    </source>
</evidence>
<dbReference type="PANTHER" id="PTHR48228">
    <property type="entry name" value="SUCCINYL-COA--D-CITRAMALATE COA-TRANSFERASE"/>
    <property type="match status" value="1"/>
</dbReference>
<dbReference type="PANTHER" id="PTHR48228:SF5">
    <property type="entry name" value="ALPHA-METHYLACYL-COA RACEMASE"/>
    <property type="match status" value="1"/>
</dbReference>
<dbReference type="KEGG" id="bman:114246020"/>
<dbReference type="OrthoDB" id="16747at2759"/>
<sequence length="378" mass="42078">MALKGIKVLEFMGLAPGPMCGTILADFGASVTVIEKIQRTVFDVMSNGKRILAVNLKTKEGVDIVKQLSNSSDVLLDTFRPGVMEKLGLGPEKLLEQNPRLIYARLTGYGQNNYNKMKAGHDINYVAVSGILSLLRRNNQPPFPPINLLGDFAGGSLLCAFGILLALLERSVSGKGQVVDTSMTQGLAYISTWLFKSRTLPIWSGEPGSNVLDGGFHFYQTYQTKDGKYMAVGALEPQFYSNLMKGLNLSEEEYSQFTDKDICKKKFQDVFLTKTQEEWCAIFDKLDACVTPVLDFDEIDKTKYHTFDNTFYRNDEGNVVPQPAPRLSRTQGISSSCKKMPKHGEHTITILREIGYSENQIKDLILSGHVYADKKSLL</sequence>
<gene>
    <name evidence="3" type="primary">LOC114246020</name>
</gene>
<dbReference type="InterPro" id="IPR050509">
    <property type="entry name" value="CoA-transferase_III"/>
</dbReference>
<dbReference type="Pfam" id="PF02515">
    <property type="entry name" value="CoA_transf_3"/>
    <property type="match status" value="1"/>
</dbReference>
<reference evidence="3" key="1">
    <citation type="submission" date="2025-08" db="UniProtKB">
        <authorList>
            <consortium name="RefSeq"/>
        </authorList>
    </citation>
    <scope>IDENTIFICATION</scope>
    <source>
        <tissue evidence="3">Silk gland</tissue>
    </source>
</reference>
<proteinExistence type="inferred from homology"/>
<evidence type="ECO:0000313" key="2">
    <source>
        <dbReference type="Proteomes" id="UP000504629"/>
    </source>
</evidence>
<dbReference type="SMR" id="A0A6J2JZJ3"/>
<organism evidence="2 3">
    <name type="scientific">Bombyx mandarina</name>
    <name type="common">Wild silk moth</name>
    <name type="synonym">Wild silkworm</name>
    <dbReference type="NCBI Taxonomy" id="7092"/>
    <lineage>
        <taxon>Eukaryota</taxon>
        <taxon>Metazoa</taxon>
        <taxon>Ecdysozoa</taxon>
        <taxon>Arthropoda</taxon>
        <taxon>Hexapoda</taxon>
        <taxon>Insecta</taxon>
        <taxon>Pterygota</taxon>
        <taxon>Neoptera</taxon>
        <taxon>Endopterygota</taxon>
        <taxon>Lepidoptera</taxon>
        <taxon>Glossata</taxon>
        <taxon>Ditrysia</taxon>
        <taxon>Bombycoidea</taxon>
        <taxon>Bombycidae</taxon>
        <taxon>Bombycinae</taxon>
        <taxon>Bombyx</taxon>
    </lineage>
</organism>
<dbReference type="GeneID" id="114246020"/>
<dbReference type="GO" id="GO:0008111">
    <property type="term" value="F:alpha-methylacyl-CoA racemase activity"/>
    <property type="evidence" value="ECO:0007669"/>
    <property type="project" value="TreeGrafter"/>
</dbReference>
<protein>
    <submittedName>
        <fullName evidence="3">Alpha-methylacyl-CoA racemase</fullName>
    </submittedName>
</protein>
<evidence type="ECO:0000256" key="1">
    <source>
        <dbReference type="ARBA" id="ARBA00008383"/>
    </source>
</evidence>
<dbReference type="CTD" id="23600"/>
<name>A0A6J2JZJ3_BOMMA</name>
<dbReference type="InterPro" id="IPR003673">
    <property type="entry name" value="CoA-Trfase_fam_III"/>
</dbReference>
<dbReference type="InterPro" id="IPR023606">
    <property type="entry name" value="CoA-Trfase_III_dom_1_sf"/>
</dbReference>
<dbReference type="Gene3D" id="3.30.1540.10">
    <property type="entry name" value="formyl-coa transferase, domain 3"/>
    <property type="match status" value="1"/>
</dbReference>
<dbReference type="SUPFAM" id="SSF89796">
    <property type="entry name" value="CoA-transferase family III (CaiB/BaiF)"/>
    <property type="match status" value="1"/>
</dbReference>
<dbReference type="Proteomes" id="UP000504629">
    <property type="component" value="Unplaced"/>
</dbReference>
<dbReference type="AlphaFoldDB" id="A0A6J2JZJ3"/>
<dbReference type="GO" id="GO:0005739">
    <property type="term" value="C:mitochondrion"/>
    <property type="evidence" value="ECO:0007669"/>
    <property type="project" value="TreeGrafter"/>
</dbReference>
<dbReference type="GO" id="GO:0008206">
    <property type="term" value="P:bile acid metabolic process"/>
    <property type="evidence" value="ECO:0007669"/>
    <property type="project" value="TreeGrafter"/>
</dbReference>